<comment type="caution">
    <text evidence="2">The sequence shown here is derived from an EMBL/GenBank/DDBJ whole genome shotgun (WGS) entry which is preliminary data.</text>
</comment>
<name>A0ABR0E860_ZASCE</name>
<gene>
    <name evidence="2" type="ORF">PRZ48_011876</name>
</gene>
<reference evidence="2 3" key="1">
    <citation type="journal article" date="2023" name="G3 (Bethesda)">
        <title>A chromosome-level genome assembly of Zasmidium syzygii isolated from banana leaves.</title>
        <authorList>
            <person name="van Westerhoven A.C."/>
            <person name="Mehrabi R."/>
            <person name="Talebi R."/>
            <person name="Steentjes M.B.F."/>
            <person name="Corcolon B."/>
            <person name="Chong P.A."/>
            <person name="Kema G.H.J."/>
            <person name="Seidl M.F."/>
        </authorList>
    </citation>
    <scope>NUCLEOTIDE SEQUENCE [LARGE SCALE GENOMIC DNA]</scope>
    <source>
        <strain evidence="2 3">P124</strain>
    </source>
</reference>
<organism evidence="2 3">
    <name type="scientific">Zasmidium cellare</name>
    <name type="common">Wine cellar mold</name>
    <name type="synonym">Racodium cellare</name>
    <dbReference type="NCBI Taxonomy" id="395010"/>
    <lineage>
        <taxon>Eukaryota</taxon>
        <taxon>Fungi</taxon>
        <taxon>Dikarya</taxon>
        <taxon>Ascomycota</taxon>
        <taxon>Pezizomycotina</taxon>
        <taxon>Dothideomycetes</taxon>
        <taxon>Dothideomycetidae</taxon>
        <taxon>Mycosphaerellales</taxon>
        <taxon>Mycosphaerellaceae</taxon>
        <taxon>Zasmidium</taxon>
    </lineage>
</organism>
<dbReference type="Proteomes" id="UP001305779">
    <property type="component" value="Unassembled WGS sequence"/>
</dbReference>
<proteinExistence type="predicted"/>
<protein>
    <submittedName>
        <fullName evidence="2">Uncharacterized protein</fullName>
    </submittedName>
</protein>
<evidence type="ECO:0000313" key="2">
    <source>
        <dbReference type="EMBL" id="KAK4497425.1"/>
    </source>
</evidence>
<accession>A0ABR0E860</accession>
<evidence type="ECO:0000256" key="1">
    <source>
        <dbReference type="SAM" id="MobiDB-lite"/>
    </source>
</evidence>
<dbReference type="EMBL" id="JAXOVC010000009">
    <property type="protein sequence ID" value="KAK4497425.1"/>
    <property type="molecule type" value="Genomic_DNA"/>
</dbReference>
<keyword evidence="3" id="KW-1185">Reference proteome</keyword>
<feature type="region of interest" description="Disordered" evidence="1">
    <location>
        <begin position="108"/>
        <end position="173"/>
    </location>
</feature>
<evidence type="ECO:0000313" key="3">
    <source>
        <dbReference type="Proteomes" id="UP001305779"/>
    </source>
</evidence>
<sequence length="243" mass="27536">MGEDNQASEIHQSLYTKARQLLEEENFTKAIDQAKANIGENPPPIWYIRNCILIVCAEDDWDKAECYRSSAEYVWNRAKDLSDEDDVSSLERRLCDLRHQLDDIASRRREDEAREADEAPVNNPEVAEETVPSSTRGAHEASFNTLEVPEEAVQSSASESGSRSRGRPRGKGTFVFRCPQQRDAWWSVSQEKFDAASKTARYRYTNAGLVMEVNGVPRPGGALFWHIPNLLDNTEQSDCRVIL</sequence>